<dbReference type="GO" id="GO:0005634">
    <property type="term" value="C:nucleus"/>
    <property type="evidence" value="ECO:0007669"/>
    <property type="project" value="UniProtKB-SubCell"/>
</dbReference>
<dbReference type="GO" id="GO:0000127">
    <property type="term" value="C:transcription factor TFIIIC complex"/>
    <property type="evidence" value="ECO:0007669"/>
    <property type="project" value="TreeGrafter"/>
</dbReference>
<dbReference type="STRING" id="1262450.S3CKM7"/>
<dbReference type="InterPro" id="IPR052416">
    <property type="entry name" value="GTF3C_component"/>
</dbReference>
<organism evidence="5 6">
    <name type="scientific">Ophiostoma piceae (strain UAMH 11346)</name>
    <name type="common">Sap stain fungus</name>
    <dbReference type="NCBI Taxonomy" id="1262450"/>
    <lineage>
        <taxon>Eukaryota</taxon>
        <taxon>Fungi</taxon>
        <taxon>Dikarya</taxon>
        <taxon>Ascomycota</taxon>
        <taxon>Pezizomycotina</taxon>
        <taxon>Sordariomycetes</taxon>
        <taxon>Sordariomycetidae</taxon>
        <taxon>Ophiostomatales</taxon>
        <taxon>Ophiostomataceae</taxon>
        <taxon>Ophiostoma</taxon>
    </lineage>
</organism>
<keyword evidence="3" id="KW-0539">Nucleus</keyword>
<evidence type="ECO:0000256" key="3">
    <source>
        <dbReference type="ARBA" id="ARBA00023242"/>
    </source>
</evidence>
<dbReference type="EMBL" id="KE148152">
    <property type="protein sequence ID" value="EPE07043.1"/>
    <property type="molecule type" value="Genomic_DNA"/>
</dbReference>
<dbReference type="Proteomes" id="UP000016923">
    <property type="component" value="Unassembled WGS sequence"/>
</dbReference>
<evidence type="ECO:0000313" key="6">
    <source>
        <dbReference type="Proteomes" id="UP000016923"/>
    </source>
</evidence>
<keyword evidence="6" id="KW-1185">Reference proteome</keyword>
<dbReference type="AlphaFoldDB" id="S3CKM7"/>
<feature type="compositionally biased region" description="Basic and acidic residues" evidence="4">
    <location>
        <begin position="52"/>
        <end position="75"/>
    </location>
</feature>
<dbReference type="eggNOG" id="ENOG502S1WJ">
    <property type="taxonomic scope" value="Eukaryota"/>
</dbReference>
<gene>
    <name evidence="5" type="ORF">F503_03470</name>
</gene>
<dbReference type="GO" id="GO:0006383">
    <property type="term" value="P:transcription by RNA polymerase III"/>
    <property type="evidence" value="ECO:0007669"/>
    <property type="project" value="TreeGrafter"/>
</dbReference>
<feature type="region of interest" description="Disordered" evidence="4">
    <location>
        <begin position="673"/>
        <end position="701"/>
    </location>
</feature>
<name>S3CKM7_OPHP1</name>
<accession>S3CKM7</accession>
<dbReference type="InterPro" id="IPR015943">
    <property type="entry name" value="WD40/YVTN_repeat-like_dom_sf"/>
</dbReference>
<evidence type="ECO:0000256" key="2">
    <source>
        <dbReference type="ARBA" id="ARBA00023163"/>
    </source>
</evidence>
<dbReference type="OrthoDB" id="4703at2759"/>
<dbReference type="PANTHER" id="PTHR15052:SF2">
    <property type="entry name" value="GENERAL TRANSCRIPTION FACTOR 3C POLYPEPTIDE 2"/>
    <property type="match status" value="1"/>
</dbReference>
<dbReference type="HOGENOM" id="CLU_294065_0_0_1"/>
<feature type="compositionally biased region" description="Acidic residues" evidence="4">
    <location>
        <begin position="21"/>
        <end position="32"/>
    </location>
</feature>
<dbReference type="Gene3D" id="2.130.10.10">
    <property type="entry name" value="YVTN repeat-like/Quinoprotein amine dehydrogenase"/>
    <property type="match status" value="1"/>
</dbReference>
<feature type="compositionally biased region" description="Acidic residues" evidence="4">
    <location>
        <begin position="676"/>
        <end position="701"/>
    </location>
</feature>
<protein>
    <submittedName>
        <fullName evidence="5">Transcription factor tfiiic complex subunit</fullName>
    </submittedName>
</protein>
<evidence type="ECO:0000313" key="5">
    <source>
        <dbReference type="EMBL" id="EPE07043.1"/>
    </source>
</evidence>
<evidence type="ECO:0000256" key="1">
    <source>
        <dbReference type="ARBA" id="ARBA00004123"/>
    </source>
</evidence>
<sequence>MHDRVSDSDGSDYASSAGEADHDETDASEASDADSIASDAPKPKRKAPAKVKAKEPSNGKRDDQSDGDDTVDHRIPSYTEAARVVRTSRGPYKRGDPPKHMSRTIYGPGVSLFGAMCERWAGVLPSAGPADDAGVLASPWLPEHFEDDQVDALRRWYGGRVPSASATEHLAAPNDYYPFEGAAYVLPAGSDETHVLRPGDCVGLPAEGDAAAVQQMARDLGAAIDFNEAGNTNDSFLLHAGGEIRCLAWAPVGSPHLPQLLAIAATPHKNNDAEAMDVDVDMDVDVNDPLPAGLLDPQLQLSEDLGMGVDGPQPTPGSIQLWSMSLGDDDDALPRLESVVCFDWGWPKRMAWCPVPLVYDAEELSGATASRVFGMLAVLTDDGIVRVIEVKVDAGSETKPAFVHTPPLATLQIQAEPGAAATCLSWVGVSEIVLGHTDGSVTLWDIGSGSSSSSPLPKMLLRLPAHDDCVLDVCSAYPSHPYLVASRPVQGVPRLVDLRRAATEHTYHPTPSVSFQPLLLTWSDHLQGFASTAATNNPVNGRLDFFPITHFPLPLFLVPHTRASLPTCLGAGTVHPYLAVGRSDGSVCVVNMMESMFRSARKNKTKATLHYVFNSEWRGARGASRDGNRSENANESRYKNVGSLAVRTLNTISYKGIPLGSLGLAKHAAQAPGDDTLYEDDEGEVEVEGDGEGEGDAEPEAAMDAAGSTAYPFRGPNLMRIHDPQTRVAAVAWNPNLEHLHIPAAGHHDQLARNIVKERACDGHDGTRSLGRAAGTLQRNGRHGCGLGCGARSIIGLGDAECNLLAVGADNKGALFLGLRQARLDVAESDRVAAHTKLGAPFLGNCLAQADDARLGQRVVGLARVAVHARRRRDIDNVAALAVRDAEVGRGSTDQAERCLGMQVQDVVPLLVAHLVDDAVPGVAGVVDDNMDLAVAERSGLGNELVNVLLLEEVARHRNGLAARLVDGLGNGLGLGGVNVGDDDLGALGGKEAGALGTDALGSAGDDGDLALEEAAALEVAGDLSKTVCHCS</sequence>
<dbReference type="SUPFAM" id="SSF50978">
    <property type="entry name" value="WD40 repeat-like"/>
    <property type="match status" value="1"/>
</dbReference>
<dbReference type="VEuPathDB" id="FungiDB:F503_03470"/>
<proteinExistence type="predicted"/>
<keyword evidence="2" id="KW-0804">Transcription</keyword>
<evidence type="ECO:0000256" key="4">
    <source>
        <dbReference type="SAM" id="MobiDB-lite"/>
    </source>
</evidence>
<feature type="region of interest" description="Disordered" evidence="4">
    <location>
        <begin position="1"/>
        <end position="101"/>
    </location>
</feature>
<dbReference type="InterPro" id="IPR036322">
    <property type="entry name" value="WD40_repeat_dom_sf"/>
</dbReference>
<comment type="subcellular location">
    <subcellularLocation>
        <location evidence="1">Nucleus</location>
    </subcellularLocation>
</comment>
<dbReference type="PANTHER" id="PTHR15052">
    <property type="entry name" value="RNA POLYMERASE III TRANSCRIPTION INITIATION FACTOR COMPLEX SUBUNIT"/>
    <property type="match status" value="1"/>
</dbReference>
<reference evidence="5 6" key="1">
    <citation type="journal article" date="2013" name="BMC Genomics">
        <title>The genome and transcriptome of the pine saprophyte Ophiostoma piceae, and a comparison with the bark beetle-associated pine pathogen Grosmannia clavigera.</title>
        <authorList>
            <person name="Haridas S."/>
            <person name="Wang Y."/>
            <person name="Lim L."/>
            <person name="Massoumi Alamouti S."/>
            <person name="Jackman S."/>
            <person name="Docking R."/>
            <person name="Robertson G."/>
            <person name="Birol I."/>
            <person name="Bohlmann J."/>
            <person name="Breuil C."/>
        </authorList>
    </citation>
    <scope>NUCLEOTIDE SEQUENCE [LARGE SCALE GENOMIC DNA]</scope>
    <source>
        <strain evidence="5 6">UAMH 11346</strain>
    </source>
</reference>